<dbReference type="PROSITE" id="PS01094">
    <property type="entry name" value="UPF0076"/>
    <property type="match status" value="1"/>
</dbReference>
<proteinExistence type="inferred from homology"/>
<feature type="chain" id="PRO_5011748672" evidence="2">
    <location>
        <begin position="21"/>
        <end position="164"/>
    </location>
</feature>
<evidence type="ECO:0000313" key="3">
    <source>
        <dbReference type="EMBL" id="SEH99213.1"/>
    </source>
</evidence>
<comment type="similarity">
    <text evidence="1">Belongs to the RutC family.</text>
</comment>
<accession>A0A1H6MNE8</accession>
<organism evidence="3 4">
    <name type="scientific">Rheinheimera pacifica</name>
    <dbReference type="NCBI Taxonomy" id="173990"/>
    <lineage>
        <taxon>Bacteria</taxon>
        <taxon>Pseudomonadati</taxon>
        <taxon>Pseudomonadota</taxon>
        <taxon>Gammaproteobacteria</taxon>
        <taxon>Chromatiales</taxon>
        <taxon>Chromatiaceae</taxon>
        <taxon>Rheinheimera</taxon>
    </lineage>
</organism>
<dbReference type="CDD" id="cd06151">
    <property type="entry name" value="YjgF_YER057c_UK114_like_3"/>
    <property type="match status" value="1"/>
</dbReference>
<feature type="signal peptide" evidence="2">
    <location>
        <begin position="1"/>
        <end position="20"/>
    </location>
</feature>
<dbReference type="Proteomes" id="UP000199371">
    <property type="component" value="Unassembled WGS sequence"/>
</dbReference>
<dbReference type="PANTHER" id="PTHR11803">
    <property type="entry name" value="2-IMINOBUTANOATE/2-IMINOPROPANOATE DEAMINASE RIDA"/>
    <property type="match status" value="1"/>
</dbReference>
<dbReference type="InterPro" id="IPR035959">
    <property type="entry name" value="RutC-like_sf"/>
</dbReference>
<dbReference type="EMBL" id="FNXF01000010">
    <property type="protein sequence ID" value="SEH99213.1"/>
    <property type="molecule type" value="Genomic_DNA"/>
</dbReference>
<keyword evidence="4" id="KW-1185">Reference proteome</keyword>
<dbReference type="InterPro" id="IPR006175">
    <property type="entry name" value="YjgF/YER057c/UK114"/>
</dbReference>
<sequence>MNLNFCYAAALLTFSHVATAADITRYALPNNNTFPIAAAVEVPAGKTVVYESGKVPAPLDATAEPNSAAYWGNTEQQTVSVLSQIEASLKDKGLGMGDVVKMTVFLVGDPTQGGKMDFSGFMQGYRQFFGTEQQPNLPARSALQIAGLVADGMLVEIEVIAVRP</sequence>
<dbReference type="RefSeq" id="WP_092794031.1">
    <property type="nucleotide sequence ID" value="NZ_FNXF01000010.1"/>
</dbReference>
<name>A0A1H6MNE8_9GAMM</name>
<dbReference type="PANTHER" id="PTHR11803:SF59">
    <property type="entry name" value="ENDORIBONUCLEASE"/>
    <property type="match status" value="1"/>
</dbReference>
<evidence type="ECO:0000256" key="2">
    <source>
        <dbReference type="SAM" id="SignalP"/>
    </source>
</evidence>
<protein>
    <submittedName>
        <fullName evidence="3">Enamine deaminase RidA, house cleaning of reactive enamine intermediates, YjgF/YER057c/UK114 family</fullName>
    </submittedName>
</protein>
<dbReference type="OrthoDB" id="9803101at2"/>
<dbReference type="GO" id="GO:0019239">
    <property type="term" value="F:deaminase activity"/>
    <property type="evidence" value="ECO:0007669"/>
    <property type="project" value="TreeGrafter"/>
</dbReference>
<gene>
    <name evidence="3" type="ORF">SAMN05660691_02635</name>
</gene>
<dbReference type="Pfam" id="PF01042">
    <property type="entry name" value="Ribonuc_L-PSP"/>
    <property type="match status" value="1"/>
</dbReference>
<dbReference type="InterPro" id="IPR019897">
    <property type="entry name" value="RidA_CS"/>
</dbReference>
<keyword evidence="2" id="KW-0732">Signal</keyword>
<dbReference type="AlphaFoldDB" id="A0A1H6MNE8"/>
<dbReference type="Gene3D" id="3.30.1330.40">
    <property type="entry name" value="RutC-like"/>
    <property type="match status" value="1"/>
</dbReference>
<dbReference type="SUPFAM" id="SSF55298">
    <property type="entry name" value="YjgF-like"/>
    <property type="match status" value="1"/>
</dbReference>
<evidence type="ECO:0000256" key="1">
    <source>
        <dbReference type="ARBA" id="ARBA00010552"/>
    </source>
</evidence>
<evidence type="ECO:0000313" key="4">
    <source>
        <dbReference type="Proteomes" id="UP000199371"/>
    </source>
</evidence>
<dbReference type="GO" id="GO:0005829">
    <property type="term" value="C:cytosol"/>
    <property type="evidence" value="ECO:0007669"/>
    <property type="project" value="TreeGrafter"/>
</dbReference>
<dbReference type="STRING" id="173990.SAMN05660691_02635"/>
<reference evidence="4" key="1">
    <citation type="submission" date="2016-10" db="EMBL/GenBank/DDBJ databases">
        <authorList>
            <person name="Varghese N."/>
            <person name="Submissions S."/>
        </authorList>
    </citation>
    <scope>NUCLEOTIDE SEQUENCE [LARGE SCALE GENOMIC DNA]</scope>
    <source>
        <strain evidence="4">DSM 17616</strain>
    </source>
</reference>